<evidence type="ECO:0000313" key="2">
    <source>
        <dbReference type="EMBL" id="SEJ43541.1"/>
    </source>
</evidence>
<dbReference type="EMBL" id="FNXY01000007">
    <property type="protein sequence ID" value="SEJ43541.1"/>
    <property type="molecule type" value="Genomic_DNA"/>
</dbReference>
<proteinExistence type="predicted"/>
<gene>
    <name evidence="2" type="ORF">SAMN04487995_4719</name>
</gene>
<evidence type="ECO:0000256" key="1">
    <source>
        <dbReference type="SAM" id="MobiDB-lite"/>
    </source>
</evidence>
<dbReference type="AlphaFoldDB" id="A0A1H6YQI3"/>
<dbReference type="Proteomes" id="UP000199532">
    <property type="component" value="Unassembled WGS sequence"/>
</dbReference>
<keyword evidence="3" id="KW-1185">Reference proteome</keyword>
<sequence length="42" mass="4913">MKHAENKYDKGRNKKDGRRQSLDGLYLPGSIHFLSNIVKFYS</sequence>
<dbReference type="STRING" id="408657.SAMN04487995_4719"/>
<protein>
    <submittedName>
        <fullName evidence="2">Uncharacterized protein</fullName>
    </submittedName>
</protein>
<feature type="region of interest" description="Disordered" evidence="1">
    <location>
        <begin position="1"/>
        <end position="24"/>
    </location>
</feature>
<organism evidence="2 3">
    <name type="scientific">Dyadobacter koreensis</name>
    <dbReference type="NCBI Taxonomy" id="408657"/>
    <lineage>
        <taxon>Bacteria</taxon>
        <taxon>Pseudomonadati</taxon>
        <taxon>Bacteroidota</taxon>
        <taxon>Cytophagia</taxon>
        <taxon>Cytophagales</taxon>
        <taxon>Spirosomataceae</taxon>
        <taxon>Dyadobacter</taxon>
    </lineage>
</organism>
<feature type="compositionally biased region" description="Basic and acidic residues" evidence="1">
    <location>
        <begin position="1"/>
        <end position="11"/>
    </location>
</feature>
<name>A0A1H6YQI3_9BACT</name>
<reference evidence="2 3" key="1">
    <citation type="submission" date="2016-10" db="EMBL/GenBank/DDBJ databases">
        <authorList>
            <person name="de Groot N.N."/>
        </authorList>
    </citation>
    <scope>NUCLEOTIDE SEQUENCE [LARGE SCALE GENOMIC DNA]</scope>
    <source>
        <strain evidence="2 3">DSM 19938</strain>
    </source>
</reference>
<evidence type="ECO:0000313" key="3">
    <source>
        <dbReference type="Proteomes" id="UP000199532"/>
    </source>
</evidence>
<accession>A0A1H6YQI3</accession>